<sequence length="268" mass="28072">MVRVRFSLVFVFLVVVVGIKGNNICPYVVPGFQSCDTDADCNVYGANLECQKIISFAPGKCASKVRQCQYGSQECYKEGNVFNCHTPVGGSCTEDNQCLGQSYCVGGVCACNSTSYGYCVMPNGPCPAGTRCIGSPGATAFCLADPGSYCSSTSQCLGASLCFGCNCLIAAYANKCVSYTQTDNLIASYVSCVNGVIAGSNGACGTNCCSLAASVCASVIAPVRYVPSSSVRTDIANYVASQGDYSYYRSCEARYAVKSACGYRTDTF</sequence>
<dbReference type="EMBL" id="LT906555">
    <property type="protein sequence ID" value="SNW62904.1"/>
    <property type="molecule type" value="Genomic_DNA"/>
</dbReference>
<proteinExistence type="predicted"/>
<protein>
    <submittedName>
        <fullName evidence="1">Uncharacterized protein</fullName>
    </submittedName>
</protein>
<accession>A0A2I2L5T9</accession>
<organism evidence="1">
    <name type="scientific">Orpheovirus IHUMI-LCC2</name>
    <dbReference type="NCBI Taxonomy" id="2023057"/>
    <lineage>
        <taxon>Viruses</taxon>
        <taxon>Varidnaviria</taxon>
        <taxon>Bamfordvirae</taxon>
        <taxon>Nucleocytoviricota</taxon>
        <taxon>Megaviricetes</taxon>
        <taxon>Pimascovirales</taxon>
        <taxon>Ocovirineae</taxon>
        <taxon>Orpheoviridae</taxon>
        <taxon>Alphaorpheovirus</taxon>
        <taxon>Alphaorpheovirus massiliense</taxon>
    </lineage>
</organism>
<gene>
    <name evidence="1" type="ORF">ORPV_1000</name>
</gene>
<name>A0A2I2L5T9_9VIRU</name>
<dbReference type="PROSITE" id="PS51257">
    <property type="entry name" value="PROKAR_LIPOPROTEIN"/>
    <property type="match status" value="1"/>
</dbReference>
<dbReference type="GeneID" id="35382849"/>
<dbReference type="KEGG" id="vg:35382849"/>
<dbReference type="RefSeq" id="YP_009449206.1">
    <property type="nucleotide sequence ID" value="NC_036594.1"/>
</dbReference>
<evidence type="ECO:0000313" key="1">
    <source>
        <dbReference type="EMBL" id="SNW62904.1"/>
    </source>
</evidence>
<keyword evidence="2" id="KW-1185">Reference proteome</keyword>
<reference evidence="1" key="1">
    <citation type="submission" date="2017-08" db="EMBL/GenBank/DDBJ databases">
        <authorList>
            <consortium name="Urmite Genomes"/>
        </authorList>
    </citation>
    <scope>NUCLEOTIDE SEQUENCE [LARGE SCALE GENOMIC DNA]</scope>
    <source>
        <strain evidence="1">IHUMI-LCC2</strain>
    </source>
</reference>
<evidence type="ECO:0000313" key="2">
    <source>
        <dbReference type="Proteomes" id="UP000236316"/>
    </source>
</evidence>
<dbReference type="Proteomes" id="UP000236316">
    <property type="component" value="Segment"/>
</dbReference>